<protein>
    <submittedName>
        <fullName evidence="4">Glycosyltransferase WbuB</fullName>
    </submittedName>
</protein>
<dbReference type="GO" id="GO:0016757">
    <property type="term" value="F:glycosyltransferase activity"/>
    <property type="evidence" value="ECO:0007669"/>
    <property type="project" value="UniProtKB-KW"/>
</dbReference>
<comment type="caution">
    <text evidence="4">The sequence shown here is derived from an EMBL/GenBank/DDBJ whole genome shotgun (WGS) entry which is preliminary data.</text>
</comment>
<evidence type="ECO:0000256" key="1">
    <source>
        <dbReference type="ARBA" id="ARBA00022676"/>
    </source>
</evidence>
<dbReference type="CDD" id="cd03794">
    <property type="entry name" value="GT4_WbuB-like"/>
    <property type="match status" value="1"/>
</dbReference>
<keyword evidence="5" id="KW-1185">Reference proteome</keyword>
<evidence type="ECO:0000313" key="4">
    <source>
        <dbReference type="EMBL" id="TFD49813.1"/>
    </source>
</evidence>
<dbReference type="EMBL" id="SOHE01000047">
    <property type="protein sequence ID" value="TFD49813.1"/>
    <property type="molecule type" value="Genomic_DNA"/>
</dbReference>
<evidence type="ECO:0000256" key="2">
    <source>
        <dbReference type="ARBA" id="ARBA00022679"/>
    </source>
</evidence>
<dbReference type="InterPro" id="IPR028098">
    <property type="entry name" value="Glyco_trans_4-like_N"/>
</dbReference>
<accession>A0A4V3IR23</accession>
<keyword evidence="1" id="KW-0328">Glycosyltransferase</keyword>
<dbReference type="PANTHER" id="PTHR12526">
    <property type="entry name" value="GLYCOSYLTRANSFERASE"/>
    <property type="match status" value="1"/>
</dbReference>
<dbReference type="Gene3D" id="3.40.50.2000">
    <property type="entry name" value="Glycogen Phosphorylase B"/>
    <property type="match status" value="2"/>
</dbReference>
<reference evidence="4 5" key="1">
    <citation type="submission" date="2019-03" db="EMBL/GenBank/DDBJ databases">
        <title>Genomics of glacier-inhabiting Cryobacterium strains.</title>
        <authorList>
            <person name="Liu Q."/>
            <person name="Xin Y.-H."/>
        </authorList>
    </citation>
    <scope>NUCLEOTIDE SEQUENCE [LARGE SCALE GENOMIC DNA]</scope>
    <source>
        <strain evidence="4 5">Hh14</strain>
    </source>
</reference>
<evidence type="ECO:0000313" key="5">
    <source>
        <dbReference type="Proteomes" id="UP000297447"/>
    </source>
</evidence>
<dbReference type="SUPFAM" id="SSF53756">
    <property type="entry name" value="UDP-Glycosyltransferase/glycogen phosphorylase"/>
    <property type="match status" value="1"/>
</dbReference>
<dbReference type="Pfam" id="PF13579">
    <property type="entry name" value="Glyco_trans_4_4"/>
    <property type="match status" value="1"/>
</dbReference>
<proteinExistence type="predicted"/>
<dbReference type="RefSeq" id="WP_134519564.1">
    <property type="nucleotide sequence ID" value="NZ_SOHE01000047.1"/>
</dbReference>
<evidence type="ECO:0000259" key="3">
    <source>
        <dbReference type="Pfam" id="PF13579"/>
    </source>
</evidence>
<organism evidence="4 5">
    <name type="scientific">Cryobacterium frigoriphilum</name>
    <dbReference type="NCBI Taxonomy" id="1259150"/>
    <lineage>
        <taxon>Bacteria</taxon>
        <taxon>Bacillati</taxon>
        <taxon>Actinomycetota</taxon>
        <taxon>Actinomycetes</taxon>
        <taxon>Micrococcales</taxon>
        <taxon>Microbacteriaceae</taxon>
        <taxon>Cryobacterium</taxon>
    </lineage>
</organism>
<keyword evidence="2 4" id="KW-0808">Transferase</keyword>
<name>A0A4V3IR23_9MICO</name>
<gene>
    <name evidence="4" type="ORF">E3T55_10690</name>
</gene>
<sequence>MTTRPLRILIIGLHYAPEATGNAPYTTALAEGLTALGHCVRVITAHPHYPQWRIRDGYGARTTRESIHGVPVTRLRHYVPAQPSNLQRLLSELSFGLRLLTTRWGRPQVLLLVSPALFSTAVALSRARLLHRRLPVGIWVQDLYSLGLTETGTGGGRTAALMRRIESATLRHATGVAVIHDRFKLALVRTLGVTDDAVHVIRNWTHLPEPPAVDRAAVRTAHGWAATDTVVLHAGNMGVKQGLENVVEAARLADARGLPLRFVLLGNGNQREALLARARGITRIQFLDALPDADFQATLRSADLLLVNELPGVTEMSVPSKLTSYFSTGLPVLAATDAGSVTAGELQLSGGGVRANAGDPAALVDAVIALAADPGRCQSLGAAGQNYCHENLSQAAALTRFDRWAHCLSDESGLGSKARLF</sequence>
<dbReference type="Proteomes" id="UP000297447">
    <property type="component" value="Unassembled WGS sequence"/>
</dbReference>
<dbReference type="Pfam" id="PF13692">
    <property type="entry name" value="Glyco_trans_1_4"/>
    <property type="match status" value="1"/>
</dbReference>
<dbReference type="PANTHER" id="PTHR12526:SF638">
    <property type="entry name" value="SPORE COAT PROTEIN SA"/>
    <property type="match status" value="1"/>
</dbReference>
<dbReference type="AlphaFoldDB" id="A0A4V3IR23"/>
<feature type="domain" description="Glycosyltransferase subfamily 4-like N-terminal" evidence="3">
    <location>
        <begin position="21"/>
        <end position="204"/>
    </location>
</feature>
<dbReference type="OrthoDB" id="3180470at2"/>